<evidence type="ECO:0000313" key="4">
    <source>
        <dbReference type="Proteomes" id="UP000319576"/>
    </source>
</evidence>
<dbReference type="AlphaFoldDB" id="A0A517Y275"/>
<organism evidence="3 4">
    <name type="scientific">Urbifossiella limnaea</name>
    <dbReference type="NCBI Taxonomy" id="2528023"/>
    <lineage>
        <taxon>Bacteria</taxon>
        <taxon>Pseudomonadati</taxon>
        <taxon>Planctomycetota</taxon>
        <taxon>Planctomycetia</taxon>
        <taxon>Gemmatales</taxon>
        <taxon>Gemmataceae</taxon>
        <taxon>Urbifossiella</taxon>
    </lineage>
</organism>
<reference evidence="3 4" key="1">
    <citation type="submission" date="2019-02" db="EMBL/GenBank/DDBJ databases">
        <title>Deep-cultivation of Planctomycetes and their phenomic and genomic characterization uncovers novel biology.</title>
        <authorList>
            <person name="Wiegand S."/>
            <person name="Jogler M."/>
            <person name="Boedeker C."/>
            <person name="Pinto D."/>
            <person name="Vollmers J."/>
            <person name="Rivas-Marin E."/>
            <person name="Kohn T."/>
            <person name="Peeters S.H."/>
            <person name="Heuer A."/>
            <person name="Rast P."/>
            <person name="Oberbeckmann S."/>
            <person name="Bunk B."/>
            <person name="Jeske O."/>
            <person name="Meyerdierks A."/>
            <person name="Storesund J.E."/>
            <person name="Kallscheuer N."/>
            <person name="Luecker S."/>
            <person name="Lage O.M."/>
            <person name="Pohl T."/>
            <person name="Merkel B.J."/>
            <person name="Hornburger P."/>
            <person name="Mueller R.-W."/>
            <person name="Bruemmer F."/>
            <person name="Labrenz M."/>
            <person name="Spormann A.M."/>
            <person name="Op den Camp H."/>
            <person name="Overmann J."/>
            <person name="Amann R."/>
            <person name="Jetten M.S.M."/>
            <person name="Mascher T."/>
            <person name="Medema M.H."/>
            <person name="Devos D.P."/>
            <person name="Kaster A.-K."/>
            <person name="Ovreas L."/>
            <person name="Rohde M."/>
            <person name="Galperin M.Y."/>
            <person name="Jogler C."/>
        </authorList>
    </citation>
    <scope>NUCLEOTIDE SEQUENCE [LARGE SCALE GENOMIC DNA]</scope>
    <source>
        <strain evidence="3 4">ETA_A1</strain>
    </source>
</reference>
<keyword evidence="4" id="KW-1185">Reference proteome</keyword>
<accession>A0A517Y275</accession>
<dbReference type="Gene3D" id="1.20.1600.10">
    <property type="entry name" value="Outer membrane efflux proteins (OEP)"/>
    <property type="match status" value="1"/>
</dbReference>
<gene>
    <name evidence="3" type="primary">czcC_4</name>
    <name evidence="3" type="ORF">ETAA1_58960</name>
</gene>
<protein>
    <submittedName>
        <fullName evidence="3">Cobalt-zinc-cadmium resistance protein CzcC</fullName>
    </submittedName>
</protein>
<evidence type="ECO:0000256" key="2">
    <source>
        <dbReference type="SAM" id="Coils"/>
    </source>
</evidence>
<sequence>MTIPAPPPLSALARDPATIQPVRHETAEEQAAPGPAAPAVFGLDDLVRFAVERNPRVARAAIAVDAAQGRYVQAGLYPNPDLALAWDEIGDRTGAGGILTAPRVTQTIVTGRKLTLAQAVAGREVDQAALDVLAERFAVIGSVRAEFYDAYALQQRREILAELVRLAEQGVEQGKALLAAERVARLDLVQLEVELERYRAEARAVERELPAAYQRLAAVAGDPRLPVGRLTGPFDAPPAYDLDAAREVLLAYHPQARSARVGVERAQAAIRAAEAQVIPNVALTGAYIRQYENQSHDAAVGLSAPIPVWNRNQGNVRAARAELGMAVQNVGRVENDLADRLAAAFRGYAAARERAENYRTRVVPRAEETYKLSMEAFRGGQFEYLRVIQAQRAVAEARLELNRSLGDAWRAAGEISGLLLEEAWPERPPGP</sequence>
<dbReference type="PANTHER" id="PTHR30203">
    <property type="entry name" value="OUTER MEMBRANE CATION EFFLUX PROTEIN"/>
    <property type="match status" value="1"/>
</dbReference>
<keyword evidence="2" id="KW-0175">Coiled coil</keyword>
<feature type="coiled-coil region" evidence="2">
    <location>
        <begin position="181"/>
        <end position="215"/>
    </location>
</feature>
<name>A0A517Y275_9BACT</name>
<comment type="similarity">
    <text evidence="1">Belongs to the outer membrane factor (OMF) (TC 1.B.17) family.</text>
</comment>
<dbReference type="InterPro" id="IPR003423">
    <property type="entry name" value="OMP_efflux"/>
</dbReference>
<dbReference type="Proteomes" id="UP000319576">
    <property type="component" value="Chromosome"/>
</dbReference>
<dbReference type="KEGG" id="uli:ETAA1_58960"/>
<dbReference type="SUPFAM" id="SSF56954">
    <property type="entry name" value="Outer membrane efflux proteins (OEP)"/>
    <property type="match status" value="1"/>
</dbReference>
<evidence type="ECO:0000313" key="3">
    <source>
        <dbReference type="EMBL" id="QDU23886.1"/>
    </source>
</evidence>
<proteinExistence type="inferred from homology"/>
<dbReference type="InterPro" id="IPR010131">
    <property type="entry name" value="MdtP/NodT-like"/>
</dbReference>
<dbReference type="PANTHER" id="PTHR30203:SF24">
    <property type="entry name" value="BLR4935 PROTEIN"/>
    <property type="match status" value="1"/>
</dbReference>
<dbReference type="EMBL" id="CP036273">
    <property type="protein sequence ID" value="QDU23886.1"/>
    <property type="molecule type" value="Genomic_DNA"/>
</dbReference>
<dbReference type="GO" id="GO:0015562">
    <property type="term" value="F:efflux transmembrane transporter activity"/>
    <property type="evidence" value="ECO:0007669"/>
    <property type="project" value="InterPro"/>
</dbReference>
<dbReference type="Pfam" id="PF02321">
    <property type="entry name" value="OEP"/>
    <property type="match status" value="1"/>
</dbReference>
<evidence type="ECO:0000256" key="1">
    <source>
        <dbReference type="ARBA" id="ARBA00007613"/>
    </source>
</evidence>